<dbReference type="Gene3D" id="2.40.50.320">
    <property type="entry name" value="Copper binding periplasmic protein CusF"/>
    <property type="match status" value="1"/>
</dbReference>
<evidence type="ECO:0000313" key="3">
    <source>
        <dbReference type="Proteomes" id="UP000722165"/>
    </source>
</evidence>
<comment type="caution">
    <text evidence="2">The sequence shown here is derived from an EMBL/GenBank/DDBJ whole genome shotgun (WGS) entry which is preliminary data.</text>
</comment>
<dbReference type="InterPro" id="IPR021647">
    <property type="entry name" value="CusF_Ec"/>
</dbReference>
<feature type="signal peptide" evidence="1">
    <location>
        <begin position="1"/>
        <end position="23"/>
    </location>
</feature>
<dbReference type="RefSeq" id="WP_169293203.1">
    <property type="nucleotide sequence ID" value="NZ_JAHSPR010000015.1"/>
</dbReference>
<name>A0ABS6NRN7_9BURK</name>
<organism evidence="2 3">
    <name type="scientific">Advenella alkanexedens</name>
    <dbReference type="NCBI Taxonomy" id="1481665"/>
    <lineage>
        <taxon>Bacteria</taxon>
        <taxon>Pseudomonadati</taxon>
        <taxon>Pseudomonadota</taxon>
        <taxon>Betaproteobacteria</taxon>
        <taxon>Burkholderiales</taxon>
        <taxon>Alcaligenaceae</taxon>
    </lineage>
</organism>
<sequence length="97" mass="10598">MKKMLVAAVLGLAGLLATGPVLAQNEASATGEVRRIQAERGKITIKHGPIIDLKLPAMTLIYNINPGLLKDIQPGDSVKFRALHQNDQYIIIEIRKD</sequence>
<dbReference type="EMBL" id="JAHSPR010000015">
    <property type="protein sequence ID" value="MBV4398308.1"/>
    <property type="molecule type" value="Genomic_DNA"/>
</dbReference>
<gene>
    <name evidence="2" type="ORF">KU392_13755</name>
</gene>
<keyword evidence="3" id="KW-1185">Reference proteome</keyword>
<evidence type="ECO:0000313" key="2">
    <source>
        <dbReference type="EMBL" id="MBV4398308.1"/>
    </source>
</evidence>
<dbReference type="Pfam" id="PF11604">
    <property type="entry name" value="CusF_Ec"/>
    <property type="match status" value="1"/>
</dbReference>
<accession>A0ABS6NRN7</accession>
<dbReference type="InterPro" id="IPR042230">
    <property type="entry name" value="CusF_sf"/>
</dbReference>
<proteinExistence type="predicted"/>
<evidence type="ECO:0000256" key="1">
    <source>
        <dbReference type="SAM" id="SignalP"/>
    </source>
</evidence>
<protein>
    <submittedName>
        <fullName evidence="2">Copper-binding protein</fullName>
    </submittedName>
</protein>
<feature type="chain" id="PRO_5045206563" evidence="1">
    <location>
        <begin position="24"/>
        <end position="97"/>
    </location>
</feature>
<reference evidence="2 3" key="1">
    <citation type="submission" date="2021-06" db="EMBL/GenBank/DDBJ databases">
        <authorList>
            <person name="Lu T."/>
            <person name="Wang Q."/>
            <person name="Han X."/>
        </authorList>
    </citation>
    <scope>NUCLEOTIDE SEQUENCE [LARGE SCALE GENOMIC DNA]</scope>
    <source>
        <strain evidence="2 3">LAM0050</strain>
    </source>
</reference>
<keyword evidence="1" id="KW-0732">Signal</keyword>
<dbReference type="Proteomes" id="UP000722165">
    <property type="component" value="Unassembled WGS sequence"/>
</dbReference>